<dbReference type="Gene3D" id="2.40.30.10">
    <property type="entry name" value="Translation factors"/>
    <property type="match status" value="1"/>
</dbReference>
<dbReference type="AlphaFoldDB" id="A0A9D1SX57"/>
<dbReference type="InterPro" id="IPR050415">
    <property type="entry name" value="MRET"/>
</dbReference>
<dbReference type="Gene3D" id="3.40.50.80">
    <property type="entry name" value="Nucleotide-binding domain of ferredoxin-NADP reductase (FNR) module"/>
    <property type="match status" value="1"/>
</dbReference>
<reference evidence="3" key="2">
    <citation type="journal article" date="2021" name="PeerJ">
        <title>Extensive microbial diversity within the chicken gut microbiome revealed by metagenomics and culture.</title>
        <authorList>
            <person name="Gilroy R."/>
            <person name="Ravi A."/>
            <person name="Getino M."/>
            <person name="Pursley I."/>
            <person name="Horton D.L."/>
            <person name="Alikhan N.F."/>
            <person name="Baker D."/>
            <person name="Gharbi K."/>
            <person name="Hall N."/>
            <person name="Watson M."/>
            <person name="Adriaenssens E.M."/>
            <person name="Foster-Nyarko E."/>
            <person name="Jarju S."/>
            <person name="Secka A."/>
            <person name="Antonio M."/>
            <person name="Oren A."/>
            <person name="Chaudhuri R.R."/>
            <person name="La Ragione R."/>
            <person name="Hildebrand F."/>
            <person name="Pallen M.J."/>
        </authorList>
    </citation>
    <scope>NUCLEOTIDE SEQUENCE</scope>
    <source>
        <strain evidence="3">10406</strain>
    </source>
</reference>
<name>A0A9D1SX57_9FIRM</name>
<evidence type="ECO:0000259" key="1">
    <source>
        <dbReference type="PROSITE" id="PS51085"/>
    </source>
</evidence>
<dbReference type="PANTHER" id="PTHR47354">
    <property type="entry name" value="NADH OXIDOREDUCTASE HCR"/>
    <property type="match status" value="1"/>
</dbReference>
<dbReference type="InterPro" id="IPR039261">
    <property type="entry name" value="FNR_nucleotide-bd"/>
</dbReference>
<dbReference type="InterPro" id="IPR017938">
    <property type="entry name" value="Riboflavin_synthase-like_b-brl"/>
</dbReference>
<dbReference type="InterPro" id="IPR036010">
    <property type="entry name" value="2Fe-2S_ferredoxin-like_sf"/>
</dbReference>
<dbReference type="SUPFAM" id="SSF54292">
    <property type="entry name" value="2Fe-2S ferredoxin-like"/>
    <property type="match status" value="1"/>
</dbReference>
<dbReference type="Pfam" id="PF00970">
    <property type="entry name" value="FAD_binding_6"/>
    <property type="match status" value="1"/>
</dbReference>
<evidence type="ECO:0000259" key="2">
    <source>
        <dbReference type="PROSITE" id="PS51384"/>
    </source>
</evidence>
<dbReference type="SUPFAM" id="SSF63380">
    <property type="entry name" value="Riboflavin synthase domain-like"/>
    <property type="match status" value="1"/>
</dbReference>
<evidence type="ECO:0000313" key="4">
    <source>
        <dbReference type="Proteomes" id="UP000886857"/>
    </source>
</evidence>
<organism evidence="3 4">
    <name type="scientific">Candidatus Limadaptatus stercoripullorum</name>
    <dbReference type="NCBI Taxonomy" id="2840846"/>
    <lineage>
        <taxon>Bacteria</taxon>
        <taxon>Bacillati</taxon>
        <taxon>Bacillota</taxon>
        <taxon>Clostridia</taxon>
        <taxon>Eubacteriales</taxon>
        <taxon>Candidatus Limadaptatus</taxon>
    </lineage>
</organism>
<dbReference type="Gene3D" id="3.10.20.30">
    <property type="match status" value="1"/>
</dbReference>
<accession>A0A9D1SX57</accession>
<sequence>MATFDTKPPLQLLKVAEKRTHCPGLVTFVFRSGTDEPLAPARAGQYIALTGEFDGSRVTRAYTLASSPRETDKEGVYIVTVKKAGVLSGWLTDRTEVGGKVLAGVPLGDFVYDEERDESHIVGVAGGAGITALLSLAKASSDGAPYTMTLFYAVDDSREFLFDEELAVLDPSRVKVVRIAADGVRKDAEKGFFRAELLDKHVDRAFTLFMCGGDAFYESVEREASLSPFLRGVRRSPNGVTDRAAEPSAVHTLTVIEDGGGSESVPARDNETVMAALERAGLKVRSACHTGRCGWCKSLVLAGEYTVEERHDTRSEEDRREGRICLCCTYPDGDMTVVVPRALPPAHAK</sequence>
<dbReference type="EMBL" id="DVOE01000088">
    <property type="protein sequence ID" value="HIU99365.1"/>
    <property type="molecule type" value="Genomic_DNA"/>
</dbReference>
<protein>
    <submittedName>
        <fullName evidence="3">2Fe-2S iron-sulfur cluster binding domain-containing protein</fullName>
    </submittedName>
</protein>
<dbReference type="PROSITE" id="PS51384">
    <property type="entry name" value="FAD_FR"/>
    <property type="match status" value="1"/>
</dbReference>
<dbReference type="InterPro" id="IPR001041">
    <property type="entry name" value="2Fe-2S_ferredoxin-type"/>
</dbReference>
<dbReference type="InterPro" id="IPR001433">
    <property type="entry name" value="OxRdtase_FAD/NAD-bd"/>
</dbReference>
<evidence type="ECO:0000313" key="3">
    <source>
        <dbReference type="EMBL" id="HIU99365.1"/>
    </source>
</evidence>
<dbReference type="GO" id="GO:0016491">
    <property type="term" value="F:oxidoreductase activity"/>
    <property type="evidence" value="ECO:0007669"/>
    <property type="project" value="InterPro"/>
</dbReference>
<dbReference type="Proteomes" id="UP000886857">
    <property type="component" value="Unassembled WGS sequence"/>
</dbReference>
<proteinExistence type="predicted"/>
<feature type="domain" description="2Fe-2S ferredoxin-type" evidence="1">
    <location>
        <begin position="251"/>
        <end position="343"/>
    </location>
</feature>
<dbReference type="PROSITE" id="PS51085">
    <property type="entry name" value="2FE2S_FER_2"/>
    <property type="match status" value="1"/>
</dbReference>
<dbReference type="InterPro" id="IPR008333">
    <property type="entry name" value="Cbr1-like_FAD-bd_dom"/>
</dbReference>
<dbReference type="Pfam" id="PF00111">
    <property type="entry name" value="Fer2"/>
    <property type="match status" value="1"/>
</dbReference>
<gene>
    <name evidence="3" type="ORF">IAC73_05945</name>
</gene>
<dbReference type="InterPro" id="IPR012675">
    <property type="entry name" value="Beta-grasp_dom_sf"/>
</dbReference>
<dbReference type="PANTHER" id="PTHR47354:SF5">
    <property type="entry name" value="PROTEIN RFBI"/>
    <property type="match status" value="1"/>
</dbReference>
<dbReference type="GO" id="GO:0051536">
    <property type="term" value="F:iron-sulfur cluster binding"/>
    <property type="evidence" value="ECO:0007669"/>
    <property type="project" value="InterPro"/>
</dbReference>
<dbReference type="InterPro" id="IPR017927">
    <property type="entry name" value="FAD-bd_FR_type"/>
</dbReference>
<feature type="domain" description="FAD-binding FR-type" evidence="2">
    <location>
        <begin position="8"/>
        <end position="113"/>
    </location>
</feature>
<dbReference type="SUPFAM" id="SSF52343">
    <property type="entry name" value="Ferredoxin reductase-like, C-terminal NADP-linked domain"/>
    <property type="match status" value="1"/>
</dbReference>
<dbReference type="Pfam" id="PF00175">
    <property type="entry name" value="NAD_binding_1"/>
    <property type="match status" value="1"/>
</dbReference>
<reference evidence="3" key="1">
    <citation type="submission" date="2020-10" db="EMBL/GenBank/DDBJ databases">
        <authorList>
            <person name="Gilroy R."/>
        </authorList>
    </citation>
    <scope>NUCLEOTIDE SEQUENCE</scope>
    <source>
        <strain evidence="3">10406</strain>
    </source>
</reference>
<comment type="caution">
    <text evidence="3">The sequence shown here is derived from an EMBL/GenBank/DDBJ whole genome shotgun (WGS) entry which is preliminary data.</text>
</comment>